<keyword evidence="4" id="KW-0560">Oxidoreductase</keyword>
<dbReference type="EMBL" id="JBFTWV010000073">
    <property type="protein sequence ID" value="KAL2788810.1"/>
    <property type="molecule type" value="Genomic_DNA"/>
</dbReference>
<evidence type="ECO:0000256" key="4">
    <source>
        <dbReference type="ARBA" id="ARBA00023002"/>
    </source>
</evidence>
<evidence type="ECO:0000313" key="7">
    <source>
        <dbReference type="Proteomes" id="UP001610563"/>
    </source>
</evidence>
<comment type="caution">
    <text evidence="6">The sequence shown here is derived from an EMBL/GenBank/DDBJ whole genome shotgun (WGS) entry which is preliminary data.</text>
</comment>
<accession>A0ABR4FZV9</accession>
<feature type="domain" description="FAD-binding PCMH-type" evidence="5">
    <location>
        <begin position="1"/>
        <end position="163"/>
    </location>
</feature>
<proteinExistence type="inferred from homology"/>
<evidence type="ECO:0000256" key="2">
    <source>
        <dbReference type="ARBA" id="ARBA00022630"/>
    </source>
</evidence>
<sequence length="452" mass="50286">MAQPFELCIQGQVRYANKHGIPFYAVNTGHGSTTSQTRFDGIQIDLSILPSGENLPRGQTAWIQGGSTVEVTVDELWGQGYVTTTGGAGCPGILGVGLGGGHGLLQGFHGLVSDNFVAFNMVLANGRAITVSESFYSDLFWAMRGAGHSFGIVTSAEMRVYPRSDRDWSFKLYIWTQDNIEPVLGELIRMREDGEPRDLAFNFGSYALYPGLGTSEIRQPYLPHLPRPSPLSEAQPYLAPFYAIPALITQNGSAPYNLIPRVTGAGADSPQCERGRTYMHYSSYLQEWNVTAQRTIYNLFAENIATNPTAFARAAVLMGDYKHDAVAQVDAASSAYPWRDRRLLKYTYPPLSVSEDRKLTENVSNVVINYTPDPSLDDFALTWARRTKELWDGGQPGIPGAYYVNYAAGDESPESVYGYEPWRMQRLRALKVKYDPFGRFSYYNPIPIRRGR</sequence>
<dbReference type="PANTHER" id="PTHR42973:SF8">
    <property type="entry name" value="FAD-BINDING PCMH-TYPE DOMAIN-CONTAINING PROTEIN"/>
    <property type="match status" value="1"/>
</dbReference>
<organism evidence="6 7">
    <name type="scientific">Aspergillus keveii</name>
    <dbReference type="NCBI Taxonomy" id="714993"/>
    <lineage>
        <taxon>Eukaryota</taxon>
        <taxon>Fungi</taxon>
        <taxon>Dikarya</taxon>
        <taxon>Ascomycota</taxon>
        <taxon>Pezizomycotina</taxon>
        <taxon>Eurotiomycetes</taxon>
        <taxon>Eurotiomycetidae</taxon>
        <taxon>Eurotiales</taxon>
        <taxon>Aspergillaceae</taxon>
        <taxon>Aspergillus</taxon>
        <taxon>Aspergillus subgen. Nidulantes</taxon>
    </lineage>
</organism>
<dbReference type="InterPro" id="IPR006094">
    <property type="entry name" value="Oxid_FAD_bind_N"/>
</dbReference>
<gene>
    <name evidence="6" type="ORF">BJX66DRAFT_326832</name>
</gene>
<dbReference type="InterPro" id="IPR016169">
    <property type="entry name" value="FAD-bd_PCMH_sub2"/>
</dbReference>
<keyword evidence="2" id="KW-0285">Flavoprotein</keyword>
<dbReference type="PROSITE" id="PS51387">
    <property type="entry name" value="FAD_PCMH"/>
    <property type="match status" value="1"/>
</dbReference>
<protein>
    <recommendedName>
        <fullName evidence="5">FAD-binding PCMH-type domain-containing protein</fullName>
    </recommendedName>
</protein>
<name>A0ABR4FZV9_9EURO</name>
<dbReference type="Proteomes" id="UP001610563">
    <property type="component" value="Unassembled WGS sequence"/>
</dbReference>
<keyword evidence="3" id="KW-0274">FAD</keyword>
<dbReference type="InterPro" id="IPR036318">
    <property type="entry name" value="FAD-bd_PCMH-like_sf"/>
</dbReference>
<dbReference type="PANTHER" id="PTHR42973">
    <property type="entry name" value="BINDING OXIDOREDUCTASE, PUTATIVE (AFU_ORTHOLOGUE AFUA_1G17690)-RELATED"/>
    <property type="match status" value="1"/>
</dbReference>
<dbReference type="Gene3D" id="3.30.465.10">
    <property type="match status" value="1"/>
</dbReference>
<dbReference type="Gene3D" id="3.40.462.20">
    <property type="match status" value="1"/>
</dbReference>
<dbReference type="Pfam" id="PF01565">
    <property type="entry name" value="FAD_binding_4"/>
    <property type="match status" value="1"/>
</dbReference>
<dbReference type="InterPro" id="IPR016166">
    <property type="entry name" value="FAD-bd_PCMH"/>
</dbReference>
<reference evidence="6 7" key="1">
    <citation type="submission" date="2024-07" db="EMBL/GenBank/DDBJ databases">
        <title>Section-level genome sequencing and comparative genomics of Aspergillus sections Usti and Cavernicolus.</title>
        <authorList>
            <consortium name="Lawrence Berkeley National Laboratory"/>
            <person name="Nybo J.L."/>
            <person name="Vesth T.C."/>
            <person name="Theobald S."/>
            <person name="Frisvad J.C."/>
            <person name="Larsen T.O."/>
            <person name="Kjaerboelling I."/>
            <person name="Rothschild-Mancinelli K."/>
            <person name="Lyhne E.K."/>
            <person name="Kogle M.E."/>
            <person name="Barry K."/>
            <person name="Clum A."/>
            <person name="Na H."/>
            <person name="Ledsgaard L."/>
            <person name="Lin J."/>
            <person name="Lipzen A."/>
            <person name="Kuo A."/>
            <person name="Riley R."/>
            <person name="Mondo S."/>
            <person name="Labutti K."/>
            <person name="Haridas S."/>
            <person name="Pangalinan J."/>
            <person name="Salamov A.A."/>
            <person name="Simmons B.A."/>
            <person name="Magnuson J.K."/>
            <person name="Chen J."/>
            <person name="Drula E."/>
            <person name="Henrissat B."/>
            <person name="Wiebenga A."/>
            <person name="Lubbers R.J."/>
            <person name="Gomes A.C."/>
            <person name="Makela M.R."/>
            <person name="Stajich J."/>
            <person name="Grigoriev I.V."/>
            <person name="Mortensen U.H."/>
            <person name="De Vries R.P."/>
            <person name="Baker S.E."/>
            <person name="Andersen M.R."/>
        </authorList>
    </citation>
    <scope>NUCLEOTIDE SEQUENCE [LARGE SCALE GENOMIC DNA]</scope>
    <source>
        <strain evidence="6 7">CBS 209.92</strain>
    </source>
</reference>
<evidence type="ECO:0000256" key="1">
    <source>
        <dbReference type="ARBA" id="ARBA00005466"/>
    </source>
</evidence>
<evidence type="ECO:0000256" key="3">
    <source>
        <dbReference type="ARBA" id="ARBA00022827"/>
    </source>
</evidence>
<keyword evidence="7" id="KW-1185">Reference proteome</keyword>
<evidence type="ECO:0000259" key="5">
    <source>
        <dbReference type="PROSITE" id="PS51387"/>
    </source>
</evidence>
<dbReference type="SUPFAM" id="SSF56176">
    <property type="entry name" value="FAD-binding/transporter-associated domain-like"/>
    <property type="match status" value="1"/>
</dbReference>
<evidence type="ECO:0000313" key="6">
    <source>
        <dbReference type="EMBL" id="KAL2788810.1"/>
    </source>
</evidence>
<dbReference type="InterPro" id="IPR050416">
    <property type="entry name" value="FAD-linked_Oxidoreductase"/>
</dbReference>
<comment type="similarity">
    <text evidence="1">Belongs to the oxygen-dependent FAD-linked oxidoreductase family.</text>
</comment>